<feature type="region of interest" description="Disordered" evidence="2">
    <location>
        <begin position="419"/>
        <end position="450"/>
    </location>
</feature>
<organism evidence="5 6">
    <name type="scientific">Fructobacillus broussonetiae</name>
    <dbReference type="NCBI Taxonomy" id="2713173"/>
    <lineage>
        <taxon>Bacteria</taxon>
        <taxon>Bacillati</taxon>
        <taxon>Bacillota</taxon>
        <taxon>Bacilli</taxon>
        <taxon>Lactobacillales</taxon>
        <taxon>Lactobacillaceae</taxon>
        <taxon>Fructobacillus</taxon>
    </lineage>
</organism>
<dbReference type="Proteomes" id="UP001519504">
    <property type="component" value="Unassembled WGS sequence"/>
</dbReference>
<feature type="domain" description="Replicative helicase loading/DNA remodeling protein DnaB N-terminal winged helix" evidence="4">
    <location>
        <begin position="19"/>
        <end position="179"/>
    </location>
</feature>
<feature type="compositionally biased region" description="Basic and acidic residues" evidence="2">
    <location>
        <begin position="440"/>
        <end position="450"/>
    </location>
</feature>
<dbReference type="RefSeq" id="WP_213809071.1">
    <property type="nucleotide sequence ID" value="NZ_JAAMFK010000004.1"/>
</dbReference>
<dbReference type="Pfam" id="PF07261">
    <property type="entry name" value="DnaB_2"/>
    <property type="match status" value="1"/>
</dbReference>
<protein>
    <submittedName>
        <fullName evidence="5">Uncharacterized protein</fullName>
    </submittedName>
</protein>
<dbReference type="InterPro" id="IPR058660">
    <property type="entry name" value="WHD_DnaB"/>
</dbReference>
<accession>A0ABS5R3Q5</accession>
<evidence type="ECO:0000256" key="1">
    <source>
        <dbReference type="ARBA" id="ARBA00093462"/>
    </source>
</evidence>
<name>A0ABS5R3Q5_9LACO</name>
<dbReference type="Pfam" id="PF25888">
    <property type="entry name" value="WHD_DnaB"/>
    <property type="match status" value="1"/>
</dbReference>
<feature type="region of interest" description="Disordered" evidence="2">
    <location>
        <begin position="272"/>
        <end position="307"/>
    </location>
</feature>
<gene>
    <name evidence="5" type="ORF">G6R29_04005</name>
</gene>
<evidence type="ECO:0000256" key="2">
    <source>
        <dbReference type="SAM" id="MobiDB-lite"/>
    </source>
</evidence>
<feature type="compositionally biased region" description="Polar residues" evidence="2">
    <location>
        <begin position="280"/>
        <end position="301"/>
    </location>
</feature>
<dbReference type="EMBL" id="JAAMFK010000004">
    <property type="protein sequence ID" value="MBS9338787.1"/>
    <property type="molecule type" value="Genomic_DNA"/>
</dbReference>
<keyword evidence="6" id="KW-1185">Reference proteome</keyword>
<reference evidence="5 6" key="1">
    <citation type="submission" date="2020-02" db="EMBL/GenBank/DDBJ databases">
        <title>Fructobacillus sp. isolated from paper mulberry of Taiwan.</title>
        <authorList>
            <person name="Lin S.-T."/>
        </authorList>
    </citation>
    <scope>NUCLEOTIDE SEQUENCE [LARGE SCALE GENOMIC DNA]</scope>
    <source>
        <strain evidence="5 6">M2-14</strain>
    </source>
</reference>
<evidence type="ECO:0000313" key="5">
    <source>
        <dbReference type="EMBL" id="MBS9338787.1"/>
    </source>
</evidence>
<evidence type="ECO:0000259" key="3">
    <source>
        <dbReference type="Pfam" id="PF07261"/>
    </source>
</evidence>
<comment type="caution">
    <text evidence="5">The sequence shown here is derived from an EMBL/GenBank/DDBJ whole genome shotgun (WGS) entry which is preliminary data.</text>
</comment>
<proteinExistence type="inferred from homology"/>
<feature type="domain" description="DnaB/C C-terminal" evidence="3">
    <location>
        <begin position="336"/>
        <end position="409"/>
    </location>
</feature>
<comment type="similarity">
    <text evidence="1">Belongs to the DnaB/DnaD family.</text>
</comment>
<dbReference type="InterPro" id="IPR006343">
    <property type="entry name" value="DnaB/C_C"/>
</dbReference>
<sequence length="467" mass="52137">MVEQQTTEFQASTPFVLGADSSISAADLGLVFNLYMPFLGPKAFALYQFLVEEEAGMELKGKRSFSDHYLIMDSLSMSVPDLVRARHALEAVSLLKSYSGTAMGSASYRYVLKRPLTAAAFFKEDLLSGLLFHYVGEERYLALAQRYQGRKGKPLNDEVDQSASFLKVFGMPEATQKPTVSVADGTAAVEAGDWGKVGFDFVGMCELVHGTTKETLDQYLDLIMTQQVLYGLNESEMATAITRSINLDDHDLNKKAFFAYLMQNWDSRRQSEQMADLNKNKLSTKSAPEQGSITEQTSGTRQPKKMMAPKSAAQKKQLQALFDSANALSPFEFANDIKQRNNGFISSDESATLSYLINKKTLPVPVINIMIYHVLINLDRAVLSRQTMDTIANDWGKNNVQTVQDAVAAIEAYQKKRLANSRGPRNWSNRPTKQEPAFAKNKETQDSVDQEAVKRTLDIVNKYKKKD</sequence>
<evidence type="ECO:0000313" key="6">
    <source>
        <dbReference type="Proteomes" id="UP001519504"/>
    </source>
</evidence>
<evidence type="ECO:0000259" key="4">
    <source>
        <dbReference type="Pfam" id="PF25888"/>
    </source>
</evidence>